<evidence type="ECO:0000256" key="2">
    <source>
        <dbReference type="SAM" id="Phobius"/>
    </source>
</evidence>
<organism evidence="3 4">
    <name type="scientific">Castanea mollissima</name>
    <name type="common">Chinese chestnut</name>
    <dbReference type="NCBI Taxonomy" id="60419"/>
    <lineage>
        <taxon>Eukaryota</taxon>
        <taxon>Viridiplantae</taxon>
        <taxon>Streptophyta</taxon>
        <taxon>Embryophyta</taxon>
        <taxon>Tracheophyta</taxon>
        <taxon>Spermatophyta</taxon>
        <taxon>Magnoliopsida</taxon>
        <taxon>eudicotyledons</taxon>
        <taxon>Gunneridae</taxon>
        <taxon>Pentapetalae</taxon>
        <taxon>rosids</taxon>
        <taxon>fabids</taxon>
        <taxon>Fagales</taxon>
        <taxon>Fagaceae</taxon>
        <taxon>Castanea</taxon>
    </lineage>
</organism>
<keyword evidence="4" id="KW-1185">Reference proteome</keyword>
<comment type="caution">
    <text evidence="3">The sequence shown here is derived from an EMBL/GenBank/DDBJ whole genome shotgun (WGS) entry which is preliminary data.</text>
</comment>
<dbReference type="GO" id="GO:0016592">
    <property type="term" value="C:mediator complex"/>
    <property type="evidence" value="ECO:0007669"/>
    <property type="project" value="InterPro"/>
</dbReference>
<reference evidence="3" key="1">
    <citation type="submission" date="2020-03" db="EMBL/GenBank/DDBJ databases">
        <title>Castanea mollissima Vanexum genome sequencing.</title>
        <authorList>
            <person name="Staton M."/>
        </authorList>
    </citation>
    <scope>NUCLEOTIDE SEQUENCE</scope>
    <source>
        <tissue evidence="3">Leaf</tissue>
    </source>
</reference>
<keyword evidence="2" id="KW-0812">Transmembrane</keyword>
<protein>
    <recommendedName>
        <fullName evidence="5">Mediator of RNA polymerase II transcription subunit 33A</fullName>
    </recommendedName>
</protein>
<evidence type="ECO:0000313" key="4">
    <source>
        <dbReference type="Proteomes" id="UP000737018"/>
    </source>
</evidence>
<evidence type="ECO:0008006" key="5">
    <source>
        <dbReference type="Google" id="ProtNLM"/>
    </source>
</evidence>
<dbReference type="GO" id="GO:2000762">
    <property type="term" value="P:regulation of phenylpropanoid metabolic process"/>
    <property type="evidence" value="ECO:0007669"/>
    <property type="project" value="InterPro"/>
</dbReference>
<dbReference type="PANTHER" id="PTHR33739:SF5">
    <property type="entry name" value="MEDIATOR OF RNA POLYMERASE II TRANSCRIPTION SUBUNIT 33A"/>
    <property type="match status" value="1"/>
</dbReference>
<name>A0A8J4QKM0_9ROSI</name>
<evidence type="ECO:0000313" key="3">
    <source>
        <dbReference type="EMBL" id="KAF3947764.1"/>
    </source>
</evidence>
<accession>A0A8J4QKM0</accession>
<feature type="region of interest" description="Disordered" evidence="1">
    <location>
        <begin position="426"/>
        <end position="445"/>
    </location>
</feature>
<proteinExistence type="predicted"/>
<keyword evidence="2" id="KW-0472">Membrane</keyword>
<dbReference type="OrthoDB" id="1576341at2759"/>
<feature type="transmembrane region" description="Helical" evidence="2">
    <location>
        <begin position="1200"/>
        <end position="1219"/>
    </location>
</feature>
<dbReference type="Proteomes" id="UP000737018">
    <property type="component" value="Unassembled WGS sequence"/>
</dbReference>
<evidence type="ECO:0000256" key="1">
    <source>
        <dbReference type="SAM" id="MobiDB-lite"/>
    </source>
</evidence>
<gene>
    <name evidence="3" type="ORF">CMV_026146</name>
</gene>
<dbReference type="EMBL" id="JRKL02007418">
    <property type="protein sequence ID" value="KAF3947764.1"/>
    <property type="molecule type" value="Genomic_DNA"/>
</dbReference>
<sequence>MEQSNDWVQVVIEVTKDAQEKGSDPHVWAMQLSKFLNSEGVSLPSIEVAEALVSYICWDNNVPILWKYLDKALVLNIVPPLLVLALFSTRVIPSRRHQPAAYRLFMELLKRHAFTLKSQIKGINYQRQVLNFVLHIMVMQSIDTILQLSQIFGLKTSEAGTIVVELIFSLVWQLLDASLDDEGLLELTSEKKSRWATNPQDMEIDVHDTYDEKQSECHERMQKFNTLMAIELIGQFMQNKVTSRILKLARQNMSSHWKGFTQRLRLLQANSSALKNAEITPEALLQLASNSHLVSQEIRLKSRLNSHDIVVIGALASSTSLCNGASHSDHWLPLDLILEDAMDTKEVNVIGAIENIKGLIKVLKAINCTTWHNTFLSLWIATLRLAQRGRDSIYTPRFRLDNRFCTLLCIITLVVADFIDDEESSAPLDETECGSTSSRKERSVPGKCRNELASSLQMLGDYKGLLIPLKSTVSAANQAAAKAMFYISGINIENTNLECISMNHMPANCAGNMRHLIVEACIARNLLDTSAYFWPGYVNGKINQIPVSFPGQVPGWSSLMQGESLTPVMINALVSTPASSLAELEKIFEIAVNGSNEEKISVATILCGASLIHGWKVQEHTADFIIRLLSLPAPADYSGRESHLIGYAHMLDILVLGITSLECLQLFSLHGLVPHLACSLMSICEVFGSCVSNELCTAATGEKISAHTVFSDAFTLLLRLWRFYHPPIKLRTGFAVQIEFFQTPEYLLLLRNFYLLSHGRNHQSRNKRRHKAVARSLSPHPIFICSFPKMRDWYQQHVASIHSTLSGLVLEAHVHQIVDALLGMMFRGSQSLHSVSSGSSVRGPKDEDTFLRLNLPAWNILEAVPFAVEAALKACANGRLSPRELSTGLKMLCNFLPASLASIVSYFSSEVCRGVWKPVSMNGTDWPSPDANLSDVEEQIKKVVAATGVDVPSIASGGSSAPTLPLPLAAFVCLTLTFRAVESPLYLAIPALEFIAAGSPWPCMPIVASLWCQKVKRLFDYFVFSASRSVFLQNHSAVVKLLQSCFTATLGINSSPVSSNGGVAVLLGNGLKFPFNDWSPVAPGILFLHAIRSLKGTLLITEDILSLLMHSVREIAYSGLHRETLEKMKTTKNILRSGKVSFAAALARVKLVASLGASLVYICGGFSLVQPLFKETLTSWLISPHSSELEGRSEGMVEVLMGYALAYFAFLCGAFGWGVDSSSYASNWRQDILKGHMKFLANALDGKISLGCHRATWHVYVSEFLSLMTDCAPTWVLNTDVNVLKSISRGLKQWNNEKLAFALLVISGAGNMGAVAEFIIENAL</sequence>
<dbReference type="PANTHER" id="PTHR33739">
    <property type="entry name" value="OS07G0681500 PROTEIN"/>
    <property type="match status" value="1"/>
</dbReference>
<dbReference type="InterPro" id="IPR039638">
    <property type="entry name" value="MED33A/B"/>
</dbReference>
<keyword evidence="2" id="KW-1133">Transmembrane helix</keyword>
<feature type="transmembrane region" description="Helical" evidence="2">
    <location>
        <begin position="1299"/>
        <end position="1320"/>
    </location>
</feature>